<feature type="region of interest" description="Disordered" evidence="1">
    <location>
        <begin position="134"/>
        <end position="171"/>
    </location>
</feature>
<feature type="region of interest" description="Disordered" evidence="1">
    <location>
        <begin position="97"/>
        <end position="117"/>
    </location>
</feature>
<dbReference type="Pfam" id="PF10175">
    <property type="entry name" value="MPP6"/>
    <property type="match status" value="1"/>
</dbReference>
<proteinExistence type="predicted"/>
<name>A0ABN8Q220_9CNID</name>
<dbReference type="PANTHER" id="PTHR13582:SF0">
    <property type="entry name" value="M-PHASE PHOSPHOPROTEIN 6"/>
    <property type="match status" value="1"/>
</dbReference>
<dbReference type="EMBL" id="CALNXI010001099">
    <property type="protein sequence ID" value="CAH3155444.1"/>
    <property type="molecule type" value="Genomic_DNA"/>
</dbReference>
<accession>A0ABN8Q220</accession>
<dbReference type="PANTHER" id="PTHR13582">
    <property type="entry name" value="M-PHASE PHOSPHOPROTEIN 6"/>
    <property type="match status" value="1"/>
</dbReference>
<organism evidence="2 3">
    <name type="scientific">Porites evermanni</name>
    <dbReference type="NCBI Taxonomy" id="104178"/>
    <lineage>
        <taxon>Eukaryota</taxon>
        <taxon>Metazoa</taxon>
        <taxon>Cnidaria</taxon>
        <taxon>Anthozoa</taxon>
        <taxon>Hexacorallia</taxon>
        <taxon>Scleractinia</taxon>
        <taxon>Fungiina</taxon>
        <taxon>Poritidae</taxon>
        <taxon>Porites</taxon>
    </lineage>
</organism>
<sequence length="171" mass="19998">MAAEAVPQPAKKTLSKNLMAMKFMKRKAESDYRRQLEEERQRAIEESHWVVEGQENEDRSRIEFEPSYAKCEDLYPCGRMSFRNFNPTVEKLFKEMQAEEDMARSEEQEREATVSDEEMARRYESLVGTVAKKFSTKRKRSSAGAVNFEAESPASHQPSKKTKRDFMKPRE</sequence>
<gene>
    <name evidence="2" type="ORF">PEVE_00001714</name>
</gene>
<protein>
    <recommendedName>
        <fullName evidence="4">M-phase phosphoprotein 6</fullName>
    </recommendedName>
</protein>
<evidence type="ECO:0008006" key="4">
    <source>
        <dbReference type="Google" id="ProtNLM"/>
    </source>
</evidence>
<evidence type="ECO:0000313" key="3">
    <source>
        <dbReference type="Proteomes" id="UP001159427"/>
    </source>
</evidence>
<reference evidence="2 3" key="1">
    <citation type="submission" date="2022-05" db="EMBL/GenBank/DDBJ databases">
        <authorList>
            <consortium name="Genoscope - CEA"/>
            <person name="William W."/>
        </authorList>
    </citation>
    <scope>NUCLEOTIDE SEQUENCE [LARGE SCALE GENOMIC DNA]</scope>
</reference>
<keyword evidence="3" id="KW-1185">Reference proteome</keyword>
<evidence type="ECO:0000256" key="1">
    <source>
        <dbReference type="SAM" id="MobiDB-lite"/>
    </source>
</evidence>
<evidence type="ECO:0000313" key="2">
    <source>
        <dbReference type="EMBL" id="CAH3155444.1"/>
    </source>
</evidence>
<dbReference type="Proteomes" id="UP001159427">
    <property type="component" value="Unassembled WGS sequence"/>
</dbReference>
<dbReference type="InterPro" id="IPR019324">
    <property type="entry name" value="MPP6"/>
</dbReference>
<comment type="caution">
    <text evidence="2">The sequence shown here is derived from an EMBL/GenBank/DDBJ whole genome shotgun (WGS) entry which is preliminary data.</text>
</comment>